<name>A0A1F7GYT2_9BACT</name>
<comment type="caution">
    <text evidence="1">The sequence shown here is derived from an EMBL/GenBank/DDBJ whole genome shotgun (WGS) entry which is preliminary data.</text>
</comment>
<dbReference type="AlphaFoldDB" id="A0A1F7GYT2"/>
<sequence length="288" mass="32718">MESVSRIRAFNIFAELQKARRGEETIFPPNIPHDLLAIVQNRMVAVRAIRPLQASNCYGLTGEQFEELVTTRNSLFAETHSIGDPALVKNYGLNRDEKYEAHLGIMTAIVQQLWSYDEFRSLFPSGTSVEFAMALCQVHDLSREILNNGSNLPFWLIDYSSEELVAQLFPGFPIEMLHSIDWHFGIREPSGADTVGILYKALDTLGKPRVTARTFFDDGGDYDKWVERVKNLFPMAVPLGNGQLRQVSLEDYCKRDKEFTLKGIKVLGRIIGSDPFDFLQQTFNSFRA</sequence>
<proteinExistence type="predicted"/>
<gene>
    <name evidence="1" type="ORF">A3C25_05775</name>
</gene>
<evidence type="ECO:0000313" key="1">
    <source>
        <dbReference type="EMBL" id="OGK24209.1"/>
    </source>
</evidence>
<organism evidence="1 2">
    <name type="scientific">Candidatus Roizmanbacteria bacterium RIFCSPHIGHO2_02_FULL_38_11</name>
    <dbReference type="NCBI Taxonomy" id="1802039"/>
    <lineage>
        <taxon>Bacteria</taxon>
        <taxon>Candidatus Roizmaniibacteriota</taxon>
    </lineage>
</organism>
<dbReference type="EMBL" id="MFZO01000037">
    <property type="protein sequence ID" value="OGK24209.1"/>
    <property type="molecule type" value="Genomic_DNA"/>
</dbReference>
<evidence type="ECO:0000313" key="2">
    <source>
        <dbReference type="Proteomes" id="UP000177913"/>
    </source>
</evidence>
<dbReference type="Proteomes" id="UP000177913">
    <property type="component" value="Unassembled WGS sequence"/>
</dbReference>
<accession>A0A1F7GYT2</accession>
<reference evidence="1 2" key="1">
    <citation type="journal article" date="2016" name="Nat. Commun.">
        <title>Thousands of microbial genomes shed light on interconnected biogeochemical processes in an aquifer system.</title>
        <authorList>
            <person name="Anantharaman K."/>
            <person name="Brown C.T."/>
            <person name="Hug L.A."/>
            <person name="Sharon I."/>
            <person name="Castelle C.J."/>
            <person name="Probst A.J."/>
            <person name="Thomas B.C."/>
            <person name="Singh A."/>
            <person name="Wilkins M.J."/>
            <person name="Karaoz U."/>
            <person name="Brodie E.L."/>
            <person name="Williams K.H."/>
            <person name="Hubbard S.S."/>
            <person name="Banfield J.F."/>
        </authorList>
    </citation>
    <scope>NUCLEOTIDE SEQUENCE [LARGE SCALE GENOMIC DNA]</scope>
</reference>
<protein>
    <submittedName>
        <fullName evidence="1">Uncharacterized protein</fullName>
    </submittedName>
</protein>